<dbReference type="InterPro" id="IPR011009">
    <property type="entry name" value="Kinase-like_dom_sf"/>
</dbReference>
<dbReference type="GO" id="GO:0004672">
    <property type="term" value="F:protein kinase activity"/>
    <property type="evidence" value="ECO:0007669"/>
    <property type="project" value="InterPro"/>
</dbReference>
<keyword evidence="1" id="KW-0808">Transferase</keyword>
<evidence type="ECO:0000256" key="1">
    <source>
        <dbReference type="ARBA" id="ARBA00022679"/>
    </source>
</evidence>
<feature type="compositionally biased region" description="Acidic residues" evidence="5">
    <location>
        <begin position="252"/>
        <end position="264"/>
    </location>
</feature>
<keyword evidence="4" id="KW-0067">ATP-binding</keyword>
<protein>
    <recommendedName>
        <fullName evidence="6">Protein kinase domain-containing protein</fullName>
    </recommendedName>
</protein>
<dbReference type="Pfam" id="PF00069">
    <property type="entry name" value="Pkinase"/>
    <property type="match status" value="2"/>
</dbReference>
<dbReference type="AlphaFoldDB" id="A0A7S1NBY2"/>
<dbReference type="GO" id="GO:0005524">
    <property type="term" value="F:ATP binding"/>
    <property type="evidence" value="ECO:0007669"/>
    <property type="project" value="UniProtKB-KW"/>
</dbReference>
<evidence type="ECO:0000256" key="5">
    <source>
        <dbReference type="SAM" id="MobiDB-lite"/>
    </source>
</evidence>
<dbReference type="SMART" id="SM00220">
    <property type="entry name" value="S_TKc"/>
    <property type="match status" value="1"/>
</dbReference>
<dbReference type="InterPro" id="IPR008271">
    <property type="entry name" value="Ser/Thr_kinase_AS"/>
</dbReference>
<evidence type="ECO:0000313" key="7">
    <source>
        <dbReference type="EMBL" id="CAD9008722.1"/>
    </source>
</evidence>
<gene>
    <name evidence="7" type="ORF">EGYM00392_LOCUS19816</name>
</gene>
<dbReference type="PROSITE" id="PS00108">
    <property type="entry name" value="PROTEIN_KINASE_ST"/>
    <property type="match status" value="1"/>
</dbReference>
<feature type="region of interest" description="Disordered" evidence="5">
    <location>
        <begin position="242"/>
        <end position="264"/>
    </location>
</feature>
<evidence type="ECO:0000256" key="4">
    <source>
        <dbReference type="ARBA" id="ARBA00022840"/>
    </source>
</evidence>
<accession>A0A7S1NBY2</accession>
<dbReference type="PANTHER" id="PTHR48016:SF56">
    <property type="entry name" value="MAPKK KINASE"/>
    <property type="match status" value="1"/>
</dbReference>
<evidence type="ECO:0000256" key="2">
    <source>
        <dbReference type="ARBA" id="ARBA00022741"/>
    </source>
</evidence>
<proteinExistence type="predicted"/>
<keyword evidence="3" id="KW-0418">Kinase</keyword>
<dbReference type="SUPFAM" id="SSF56112">
    <property type="entry name" value="Protein kinase-like (PK-like)"/>
    <property type="match status" value="1"/>
</dbReference>
<dbReference type="Gene3D" id="1.10.510.10">
    <property type="entry name" value="Transferase(Phosphotransferase) domain 1"/>
    <property type="match status" value="1"/>
</dbReference>
<evidence type="ECO:0000259" key="6">
    <source>
        <dbReference type="PROSITE" id="PS50011"/>
    </source>
</evidence>
<organism evidence="7">
    <name type="scientific">Eutreptiella gymnastica</name>
    <dbReference type="NCBI Taxonomy" id="73025"/>
    <lineage>
        <taxon>Eukaryota</taxon>
        <taxon>Discoba</taxon>
        <taxon>Euglenozoa</taxon>
        <taxon>Euglenida</taxon>
        <taxon>Spirocuta</taxon>
        <taxon>Euglenophyceae</taxon>
        <taxon>Eutreptiales</taxon>
        <taxon>Eutreptiaceae</taxon>
        <taxon>Eutreptiella</taxon>
    </lineage>
</organism>
<evidence type="ECO:0000256" key="3">
    <source>
        <dbReference type="ARBA" id="ARBA00022777"/>
    </source>
</evidence>
<sequence length="264" mass="28584">MSVVKKVKGLTVGMMHRYLRDIVQGLAVLHDHGIIHQDLKPQNILLTPEGRCKISDFGTAALMSQTPLQPVRWTELLLCPPPPPSTAPSFSGGGASTSAIILNTGMLHAKDNTAIGEHTAFLRGQNADHVVVAGTAVYMAPEAFDGTLSPATDVFALGMSLIHCMTDTQPWSHLGITQILELVSYLHGCRPLHPIPEDLPGSLTDLIGRCVDPIPQQRPRVPDIMDHVFLCTLPKDPSIKIHPAPQPHQIDATEEDEDIPIIEG</sequence>
<dbReference type="EMBL" id="HBGA01053831">
    <property type="protein sequence ID" value="CAD9008722.1"/>
    <property type="molecule type" value="Transcribed_RNA"/>
</dbReference>
<dbReference type="InterPro" id="IPR050538">
    <property type="entry name" value="MAP_kinase_kinase_kinase"/>
</dbReference>
<name>A0A7S1NBY2_9EUGL</name>
<dbReference type="InterPro" id="IPR000719">
    <property type="entry name" value="Prot_kinase_dom"/>
</dbReference>
<dbReference type="PROSITE" id="PS50011">
    <property type="entry name" value="PROTEIN_KINASE_DOM"/>
    <property type="match status" value="1"/>
</dbReference>
<keyword evidence="2" id="KW-0547">Nucleotide-binding</keyword>
<reference evidence="7" key="1">
    <citation type="submission" date="2021-01" db="EMBL/GenBank/DDBJ databases">
        <authorList>
            <person name="Corre E."/>
            <person name="Pelletier E."/>
            <person name="Niang G."/>
            <person name="Scheremetjew M."/>
            <person name="Finn R."/>
            <person name="Kale V."/>
            <person name="Holt S."/>
            <person name="Cochrane G."/>
            <person name="Meng A."/>
            <person name="Brown T."/>
            <person name="Cohen L."/>
        </authorList>
    </citation>
    <scope>NUCLEOTIDE SEQUENCE</scope>
    <source>
        <strain evidence="7">NIES-381</strain>
    </source>
</reference>
<feature type="domain" description="Protein kinase" evidence="6">
    <location>
        <begin position="1"/>
        <end position="230"/>
    </location>
</feature>
<dbReference type="PANTHER" id="PTHR48016">
    <property type="entry name" value="MAP KINASE KINASE KINASE SSK2-RELATED-RELATED"/>
    <property type="match status" value="1"/>
</dbReference>